<dbReference type="InterPro" id="IPR021109">
    <property type="entry name" value="Peptidase_aspartic_dom_sf"/>
</dbReference>
<reference evidence="1" key="1">
    <citation type="journal article" date="2019" name="Sci. Rep.">
        <title>Draft genome of Tanacetum cinerariifolium, the natural source of mosquito coil.</title>
        <authorList>
            <person name="Yamashiro T."/>
            <person name="Shiraishi A."/>
            <person name="Satake H."/>
            <person name="Nakayama K."/>
        </authorList>
    </citation>
    <scope>NUCLEOTIDE SEQUENCE</scope>
</reference>
<feature type="non-terminal residue" evidence="1">
    <location>
        <position position="201"/>
    </location>
</feature>
<accession>A0A699U0Z1</accession>
<feature type="non-terminal residue" evidence="1">
    <location>
        <position position="1"/>
    </location>
</feature>
<dbReference type="AlphaFoldDB" id="A0A699U0Z1"/>
<dbReference type="PANTHER" id="PTHR33067:SF9">
    <property type="entry name" value="RNA-DIRECTED DNA POLYMERASE"/>
    <property type="match status" value="1"/>
</dbReference>
<sequence length="201" mass="22668">TTGVAENVFVKVGKFYFPVDFVVLDFVADHHVPLILGRPFLSTAHAIINVYEREIIIRQDQQSLIIQCGDIPSIKKVKQINKIDFIDAGGIDFESEEIENFLNDDSIPFGVEDSPLNMEEDILFLESLLREDPIPSHPIIPNQIKHPIEETNHSLRMGYKHFNTNLVTKDVAKSSTKNLIPILNECMVVSENGSQSTEPIN</sequence>
<proteinExistence type="predicted"/>
<gene>
    <name evidence="1" type="ORF">Tci_888894</name>
</gene>
<organism evidence="1">
    <name type="scientific">Tanacetum cinerariifolium</name>
    <name type="common">Dalmatian daisy</name>
    <name type="synonym">Chrysanthemum cinerariifolium</name>
    <dbReference type="NCBI Taxonomy" id="118510"/>
    <lineage>
        <taxon>Eukaryota</taxon>
        <taxon>Viridiplantae</taxon>
        <taxon>Streptophyta</taxon>
        <taxon>Embryophyta</taxon>
        <taxon>Tracheophyta</taxon>
        <taxon>Spermatophyta</taxon>
        <taxon>Magnoliopsida</taxon>
        <taxon>eudicotyledons</taxon>
        <taxon>Gunneridae</taxon>
        <taxon>Pentapetalae</taxon>
        <taxon>asterids</taxon>
        <taxon>campanulids</taxon>
        <taxon>Asterales</taxon>
        <taxon>Asteraceae</taxon>
        <taxon>Asteroideae</taxon>
        <taxon>Anthemideae</taxon>
        <taxon>Anthemidinae</taxon>
        <taxon>Tanacetum</taxon>
    </lineage>
</organism>
<protein>
    <recommendedName>
        <fullName evidence="2">Reverse transcriptase domain-containing protein</fullName>
    </recommendedName>
</protein>
<name>A0A699U0Z1_TANCI</name>
<comment type="caution">
    <text evidence="1">The sequence shown here is derived from an EMBL/GenBank/DDBJ whole genome shotgun (WGS) entry which is preliminary data.</text>
</comment>
<dbReference type="PANTHER" id="PTHR33067">
    <property type="entry name" value="RNA-DIRECTED DNA POLYMERASE-RELATED"/>
    <property type="match status" value="1"/>
</dbReference>
<evidence type="ECO:0008006" key="2">
    <source>
        <dbReference type="Google" id="ProtNLM"/>
    </source>
</evidence>
<dbReference type="Gene3D" id="2.40.70.10">
    <property type="entry name" value="Acid Proteases"/>
    <property type="match status" value="1"/>
</dbReference>
<dbReference type="EMBL" id="BKCJ011296537">
    <property type="protein sequence ID" value="GFD16925.1"/>
    <property type="molecule type" value="Genomic_DNA"/>
</dbReference>
<evidence type="ECO:0000313" key="1">
    <source>
        <dbReference type="EMBL" id="GFD16925.1"/>
    </source>
</evidence>